<accession>A0A139PYK6</accession>
<protein>
    <recommendedName>
        <fullName evidence="4">Lipoprotein</fullName>
    </recommendedName>
</protein>
<proteinExistence type="predicted"/>
<evidence type="ECO:0000256" key="1">
    <source>
        <dbReference type="SAM" id="SignalP"/>
    </source>
</evidence>
<comment type="caution">
    <text evidence="2">The sequence shown here is derived from an EMBL/GenBank/DDBJ whole genome shotgun (WGS) entry which is preliminary data.</text>
</comment>
<evidence type="ECO:0000313" key="2">
    <source>
        <dbReference type="EMBL" id="KXT95230.1"/>
    </source>
</evidence>
<keyword evidence="1" id="KW-0732">Signal</keyword>
<dbReference type="PROSITE" id="PS51257">
    <property type="entry name" value="PROKAR_LIPOPROTEIN"/>
    <property type="match status" value="1"/>
</dbReference>
<dbReference type="InterPro" id="IPR047002">
    <property type="entry name" value="Tcp10_C_sf"/>
</dbReference>
<sequence>MKNKFIFTILFLTAFLLTACSQNNSKIVERNSDGTSTITYTDGSKIGTNGKDFTILQEDGVSLVYLDQDKTYQYQGPDGSFVSKDSGGSYTMQLPSGENIILYSNGSYLISKTDGSSETGTNKEELNKYLISKDFTIFSELDKKVSDILEYIKKNN</sequence>
<name>A0A139PYK6_STROR</name>
<feature type="chain" id="PRO_5038967309" description="Lipoprotein" evidence="1">
    <location>
        <begin position="20"/>
        <end position="156"/>
    </location>
</feature>
<gene>
    <name evidence="2" type="ORF">SORDD27_00742</name>
</gene>
<dbReference type="PATRIC" id="fig|1303.82.peg.795"/>
<dbReference type="EMBL" id="LQNZ01000070">
    <property type="protein sequence ID" value="KXT95230.1"/>
    <property type="molecule type" value="Genomic_DNA"/>
</dbReference>
<reference evidence="2 3" key="1">
    <citation type="submission" date="2016-01" db="EMBL/GenBank/DDBJ databases">
        <title>Highly variable Streptococcus oralis are common among viridans streptococci isolated from primates.</title>
        <authorList>
            <person name="Denapaite D."/>
            <person name="Rieger M."/>
            <person name="Koendgen S."/>
            <person name="Brueckner R."/>
            <person name="Ochigava I."/>
            <person name="Kappeler P."/>
            <person name="Maetz-Rensing K."/>
            <person name="Leendertz F."/>
            <person name="Hakenbeck R."/>
        </authorList>
    </citation>
    <scope>NUCLEOTIDE SEQUENCE [LARGE SCALE GENOMIC DNA]</scope>
    <source>
        <strain evidence="2 3">DD27</strain>
    </source>
</reference>
<dbReference type="RefSeq" id="WP_061427416.1">
    <property type="nucleotide sequence ID" value="NZ_KQ970235.1"/>
</dbReference>
<organism evidence="2 3">
    <name type="scientific">Streptococcus oralis</name>
    <dbReference type="NCBI Taxonomy" id="1303"/>
    <lineage>
        <taxon>Bacteria</taxon>
        <taxon>Bacillati</taxon>
        <taxon>Bacillota</taxon>
        <taxon>Bacilli</taxon>
        <taxon>Lactobacillales</taxon>
        <taxon>Streptococcaceae</taxon>
        <taxon>Streptococcus</taxon>
    </lineage>
</organism>
<feature type="signal peptide" evidence="1">
    <location>
        <begin position="1"/>
        <end position="19"/>
    </location>
</feature>
<evidence type="ECO:0008006" key="4">
    <source>
        <dbReference type="Google" id="ProtNLM"/>
    </source>
</evidence>
<dbReference type="AlphaFoldDB" id="A0A139PYK6"/>
<dbReference type="Proteomes" id="UP000072363">
    <property type="component" value="Unassembled WGS sequence"/>
</dbReference>
<evidence type="ECO:0000313" key="3">
    <source>
        <dbReference type="Proteomes" id="UP000072363"/>
    </source>
</evidence>
<dbReference type="Gene3D" id="2.60.450.20">
    <property type="match status" value="1"/>
</dbReference>